<reference evidence="10 11" key="1">
    <citation type="submission" date="2020-04" db="EMBL/GenBank/DDBJ databases">
        <title>Perkinsus olseni comparative genomics.</title>
        <authorList>
            <person name="Bogema D.R."/>
        </authorList>
    </citation>
    <scope>NUCLEOTIDE SEQUENCE [LARGE SCALE GENOMIC DNA]</scope>
    <source>
        <strain evidence="10">ATCC PRA-179</strain>
    </source>
</reference>
<dbReference type="GO" id="GO:0008540">
    <property type="term" value="C:proteasome regulatory particle, base subcomplex"/>
    <property type="evidence" value="ECO:0007669"/>
    <property type="project" value="TreeGrafter"/>
</dbReference>
<evidence type="ECO:0000256" key="7">
    <source>
        <dbReference type="SAM" id="MobiDB-lite"/>
    </source>
</evidence>
<feature type="region of interest" description="Disordered" evidence="7">
    <location>
        <begin position="1327"/>
        <end position="1390"/>
    </location>
</feature>
<dbReference type="Gene3D" id="2.60.120.620">
    <property type="entry name" value="q2cbj1_9rhob like domain"/>
    <property type="match status" value="1"/>
</dbReference>
<gene>
    <name evidence="10" type="primary">RPN2</name>
    <name evidence="10" type="ORF">FOZ61_003646</name>
</gene>
<dbReference type="GO" id="GO:0005634">
    <property type="term" value="C:nucleus"/>
    <property type="evidence" value="ECO:0007669"/>
    <property type="project" value="TreeGrafter"/>
</dbReference>
<feature type="transmembrane region" description="Helical" evidence="8">
    <location>
        <begin position="1119"/>
        <end position="1139"/>
    </location>
</feature>
<dbReference type="Pfam" id="PF01851">
    <property type="entry name" value="PC_rep"/>
    <property type="match status" value="3"/>
</dbReference>
<keyword evidence="5" id="KW-0223">Dioxygenase</keyword>
<dbReference type="Gene3D" id="1.25.10.10">
    <property type="entry name" value="Leucine-rich Repeat Variant"/>
    <property type="match status" value="1"/>
</dbReference>
<dbReference type="Pfam" id="PF13646">
    <property type="entry name" value="HEAT_2"/>
    <property type="match status" value="1"/>
</dbReference>
<evidence type="ECO:0000256" key="3">
    <source>
        <dbReference type="ARBA" id="ARBA00022737"/>
    </source>
</evidence>
<feature type="compositionally biased region" description="Polar residues" evidence="7">
    <location>
        <begin position="1217"/>
        <end position="1234"/>
    </location>
</feature>
<dbReference type="OrthoDB" id="261572at2759"/>
<dbReference type="SUPFAM" id="SSF48371">
    <property type="entry name" value="ARM repeat"/>
    <property type="match status" value="1"/>
</dbReference>
<feature type="compositionally biased region" description="Basic and acidic residues" evidence="7">
    <location>
        <begin position="626"/>
        <end position="639"/>
    </location>
</feature>
<dbReference type="FunFam" id="1.25.10.10:FF:000017">
    <property type="entry name" value="26S proteasome non-ATPase regulatory subunit 1"/>
    <property type="match status" value="1"/>
</dbReference>
<dbReference type="InterPro" id="IPR006620">
    <property type="entry name" value="Pro_4_hyd_alph"/>
</dbReference>
<dbReference type="InterPro" id="IPR002015">
    <property type="entry name" value="Proteasome/cyclosome_rpt"/>
</dbReference>
<evidence type="ECO:0000256" key="1">
    <source>
        <dbReference type="ARBA" id="ARBA00001961"/>
    </source>
</evidence>
<dbReference type="PANTHER" id="PTHR10943:SF2">
    <property type="entry name" value="26S PROTEASOME NON-ATPASE REGULATORY SUBUNIT 1"/>
    <property type="match status" value="1"/>
</dbReference>
<evidence type="ECO:0000256" key="5">
    <source>
        <dbReference type="ARBA" id="ARBA00022964"/>
    </source>
</evidence>
<keyword evidence="3" id="KW-0677">Repeat</keyword>
<dbReference type="PANTHER" id="PTHR10943">
    <property type="entry name" value="26S PROTEASOME NON-ATPASE REGULATORY SUBUNIT"/>
    <property type="match status" value="1"/>
</dbReference>
<feature type="region of interest" description="Disordered" evidence="7">
    <location>
        <begin position="1"/>
        <end position="24"/>
    </location>
</feature>
<keyword evidence="8" id="KW-1133">Transmembrane helix</keyword>
<dbReference type="InterPro" id="IPR048570">
    <property type="entry name" value="PSMD1_RPN2_N"/>
</dbReference>
<keyword evidence="4 10" id="KW-0647">Proteasome</keyword>
<evidence type="ECO:0000256" key="6">
    <source>
        <dbReference type="ARBA" id="ARBA00023002"/>
    </source>
</evidence>
<dbReference type="InterPro" id="IPR016024">
    <property type="entry name" value="ARM-type_fold"/>
</dbReference>
<keyword evidence="6" id="KW-0560">Oxidoreductase</keyword>
<evidence type="ECO:0000313" key="11">
    <source>
        <dbReference type="Proteomes" id="UP000570595"/>
    </source>
</evidence>
<dbReference type="SMART" id="SM00702">
    <property type="entry name" value="P4Hc"/>
    <property type="match status" value="1"/>
</dbReference>
<feature type="region of interest" description="Disordered" evidence="7">
    <location>
        <begin position="613"/>
        <end position="639"/>
    </location>
</feature>
<dbReference type="GO" id="GO:0031418">
    <property type="term" value="F:L-ascorbic acid binding"/>
    <property type="evidence" value="ECO:0007669"/>
    <property type="project" value="InterPro"/>
</dbReference>
<comment type="cofactor">
    <cofactor evidence="1">
        <name>L-ascorbate</name>
        <dbReference type="ChEBI" id="CHEBI:38290"/>
    </cofactor>
</comment>
<feature type="compositionally biased region" description="Low complexity" evidence="7">
    <location>
        <begin position="1184"/>
        <end position="1203"/>
    </location>
</feature>
<keyword evidence="8" id="KW-0472">Membrane</keyword>
<name>A0A7J6LNV9_PEROL</name>
<evidence type="ECO:0000256" key="4">
    <source>
        <dbReference type="ARBA" id="ARBA00022942"/>
    </source>
</evidence>
<dbReference type="GO" id="GO:0005506">
    <property type="term" value="F:iron ion binding"/>
    <property type="evidence" value="ECO:0007669"/>
    <property type="project" value="InterPro"/>
</dbReference>
<dbReference type="InterPro" id="IPR011989">
    <property type="entry name" value="ARM-like"/>
</dbReference>
<dbReference type="GO" id="GO:0043161">
    <property type="term" value="P:proteasome-mediated ubiquitin-dependent protein catabolic process"/>
    <property type="evidence" value="ECO:0007669"/>
    <property type="project" value="TreeGrafter"/>
</dbReference>
<keyword evidence="8" id="KW-0812">Transmembrane</keyword>
<evidence type="ECO:0000256" key="8">
    <source>
        <dbReference type="SAM" id="Phobius"/>
    </source>
</evidence>
<dbReference type="EMBL" id="JABAHT010000213">
    <property type="protein sequence ID" value="KAF4660975.1"/>
    <property type="molecule type" value="Genomic_DNA"/>
</dbReference>
<dbReference type="Proteomes" id="UP000570595">
    <property type="component" value="Unassembled WGS sequence"/>
</dbReference>
<feature type="region of interest" description="Disordered" evidence="7">
    <location>
        <begin position="1160"/>
        <end position="1248"/>
    </location>
</feature>
<evidence type="ECO:0000259" key="9">
    <source>
        <dbReference type="SMART" id="SM00702"/>
    </source>
</evidence>
<dbReference type="Pfam" id="PF18004">
    <property type="entry name" value="RPN2_C"/>
    <property type="match status" value="1"/>
</dbReference>
<dbReference type="GO" id="GO:0016705">
    <property type="term" value="F:oxidoreductase activity, acting on paired donors, with incorporation or reduction of molecular oxygen"/>
    <property type="evidence" value="ECO:0007669"/>
    <property type="project" value="InterPro"/>
</dbReference>
<feature type="compositionally biased region" description="Basic and acidic residues" evidence="7">
    <location>
        <begin position="1339"/>
        <end position="1349"/>
    </location>
</feature>
<protein>
    <submittedName>
        <fullName evidence="10">Proteasome regulatory particle base subunit</fullName>
    </submittedName>
</protein>
<accession>A0A7J6LNV9</accession>
<dbReference type="Pfam" id="PF21505">
    <property type="entry name" value="RPN2_N"/>
    <property type="match status" value="1"/>
</dbReference>
<organism evidence="10 11">
    <name type="scientific">Perkinsus olseni</name>
    <name type="common">Perkinsus atlanticus</name>
    <dbReference type="NCBI Taxonomy" id="32597"/>
    <lineage>
        <taxon>Eukaryota</taxon>
        <taxon>Sar</taxon>
        <taxon>Alveolata</taxon>
        <taxon>Perkinsozoa</taxon>
        <taxon>Perkinsea</taxon>
        <taxon>Perkinsida</taxon>
        <taxon>Perkinsidae</taxon>
        <taxon>Perkinsus</taxon>
    </lineage>
</organism>
<comment type="similarity">
    <text evidence="2">Belongs to the proteasome subunit S1 family.</text>
</comment>
<evidence type="ECO:0000313" key="10">
    <source>
        <dbReference type="EMBL" id="KAF4660975.1"/>
    </source>
</evidence>
<sequence length="1390" mass="152173">MATAVASLPSDHPEPLEVTTVGGGAAKAASEGYSKVVDKPVLDQDAVPFTPDPEFDPEAVVRTDVPEVDAFYLDGILTEKECDYLVERTEKLGYSFWDPKHENPENDFRSAYTVEVMHQQLADLVWERCRRFVEKAVVNIPDDPDDPNYEVDIVGRWEPYGVLSKLLFARYLEGGHFAPHTDGTSIVDFNRRTLYTGLLYINDCAPGDGDTKFYCDAQKELELEPRGPRGQLSGRPENVVFSAQCKRGRMVVFYGSSVLHEGSWASKKYIIRTDILYKRHDELCTAPEDLEAFNLYMDAQLLAEKGHCDEAAKLFRRCFRMSPALAEVYAEGVLCVLDEPVPELQIVALKQLLSMVDDYWTEIADYLPQIESMYEDETFPDRHLAALLASKVFFNLEEYDEALRYALGAGSLLDVTARSADEYTDTIVSKAIDAYVRHRNRGDEDVTDGSGEKQEDFDPRVETLVQTLMKDALEKGDLKQGLGVALEAQRLDWVERFITDKESRVAEMLLYCKTNALEVVDDRHFRGKVLEMLIKIYKTVPAGRDRDWAGLAQCYFLLNRPEEVGAMLRELLDNHDKFGRLTAMQIAFDLADSEAQQFCQTVSACENLKIPQEESKVEGGESQSGEDVKMEDAKEPTAEDKKRECIANIKKILAGDAQTDLNLEFLYRNSATDLLLLDAIKANQPDERNSITHNGIVLCHALMQCGTTSDTFLRANLEWLGKASYWAKFTATGSLGVIHKGHLSESRSILSTYLPAAAAAAAEGAGASGGDAGGAQSPSPYSEGGGLYALGLIHANHHTTEIVSYLREMLQQFSGSEVHQVGACLGLGLTAMGSADPVVYEDLKNTLFQDSAVSGEAAGYGMGLVMTGSGDETAVNDLLSYAKDTSHEKIIRACGMALALIQFRREQEAEPIIDQMANDQDAILRYGAMFMTGLAYCGTSRSSAIRRLLHFSVSDVSDDVRRAAVISLGFVLCNSPHRLPGVLRLLSESYNPHVRYAVCLAIGFACAGQADSNPDAVKLLEPLLKDRTDFVRQGAVIGMGFLCMQTSAAQANGVATRFRAELMKIATDRHQDVSVRFGAIVAFGIMDCGGRNETASFFSKAGTLRMGAAVGFALFAQMYWYPLILCLSLSFSPTALIGLNEDMKMPKMFAVQSLAKPSQFAYPPPTQPTAKTDTKKSTISVKLSTAHKAGKKSTAATKGAKSKQTPPSASEIAKPTEISSVAATAGGTTDQASEGSGAAPMDVDKKTGEGKAEITEATEQTLYNPSRVVPAQESSIRFYQAGEMMPPRGARKEQQKVRYLPVLSDGTRRSGFLMLDDLFPEEPEEILTFSDQVTATASDGKKDEDKTKTENVAAEEEGGKSKTTDKPDDGGSKPSGEAQPPASFDLPDTF</sequence>
<dbReference type="InterPro" id="IPR040623">
    <property type="entry name" value="RPN2_C"/>
</dbReference>
<dbReference type="GO" id="GO:0051213">
    <property type="term" value="F:dioxygenase activity"/>
    <property type="evidence" value="ECO:0007669"/>
    <property type="project" value="UniProtKB-KW"/>
</dbReference>
<feature type="compositionally biased region" description="Basic and acidic residues" evidence="7">
    <location>
        <begin position="1357"/>
        <end position="1371"/>
    </location>
</feature>
<feature type="domain" description="Prolyl 4-hydroxylase alpha subunit" evidence="9">
    <location>
        <begin position="68"/>
        <end position="276"/>
    </location>
</feature>
<proteinExistence type="inferred from homology"/>
<dbReference type="GO" id="GO:0034515">
    <property type="term" value="C:proteasome storage granule"/>
    <property type="evidence" value="ECO:0007669"/>
    <property type="project" value="TreeGrafter"/>
</dbReference>
<comment type="caution">
    <text evidence="10">The sequence shown here is derived from an EMBL/GenBank/DDBJ whole genome shotgun (WGS) entry which is preliminary data.</text>
</comment>
<evidence type="ECO:0000256" key="2">
    <source>
        <dbReference type="ARBA" id="ARBA00006308"/>
    </source>
</evidence>